<dbReference type="InterPro" id="IPR036754">
    <property type="entry name" value="YbaK/aa-tRNA-synt-asso_dom_sf"/>
</dbReference>
<dbReference type="InterPro" id="IPR023214">
    <property type="entry name" value="HAD_sf"/>
</dbReference>
<dbReference type="Pfam" id="PF04073">
    <property type="entry name" value="tRNA_edit"/>
    <property type="match status" value="1"/>
</dbReference>
<dbReference type="Gene3D" id="3.40.50.1000">
    <property type="entry name" value="HAD superfamily/HAD-like"/>
    <property type="match status" value="1"/>
</dbReference>
<dbReference type="GO" id="GO:0002161">
    <property type="term" value="F:aminoacyl-tRNA deacylase activity"/>
    <property type="evidence" value="ECO:0007669"/>
    <property type="project" value="InterPro"/>
</dbReference>
<dbReference type="SUPFAM" id="SSF56784">
    <property type="entry name" value="HAD-like"/>
    <property type="match status" value="1"/>
</dbReference>
<reference evidence="3" key="1">
    <citation type="submission" date="2013-08" db="EMBL/GenBank/DDBJ databases">
        <authorList>
            <person name="Mendez C."/>
            <person name="Richter M."/>
            <person name="Ferrer M."/>
            <person name="Sanchez J."/>
        </authorList>
    </citation>
    <scope>NUCLEOTIDE SEQUENCE</scope>
</reference>
<dbReference type="PANTHER" id="PTHR43316">
    <property type="entry name" value="HYDROLASE, HALOACID DELAHOGENASE-RELATED"/>
    <property type="match status" value="1"/>
</dbReference>
<dbReference type="CDD" id="cd04333">
    <property type="entry name" value="ProX_deacylase"/>
    <property type="match status" value="1"/>
</dbReference>
<dbReference type="Pfam" id="PF00702">
    <property type="entry name" value="Hydrolase"/>
    <property type="match status" value="1"/>
</dbReference>
<dbReference type="SUPFAM" id="SSF55826">
    <property type="entry name" value="YbaK/ProRS associated domain"/>
    <property type="match status" value="1"/>
</dbReference>
<dbReference type="Gene3D" id="1.10.150.750">
    <property type="match status" value="1"/>
</dbReference>
<dbReference type="Gene3D" id="3.90.960.10">
    <property type="entry name" value="YbaK/aminoacyl-tRNA synthetase-associated domain"/>
    <property type="match status" value="1"/>
</dbReference>
<dbReference type="SFLD" id="SFLDS00003">
    <property type="entry name" value="Haloacid_Dehalogenase"/>
    <property type="match status" value="1"/>
</dbReference>
<reference evidence="3" key="2">
    <citation type="journal article" date="2014" name="ISME J.">
        <title>Microbial stratification in low pH oxic and suboxic macroscopic growths along an acid mine drainage.</title>
        <authorList>
            <person name="Mendez-Garcia C."/>
            <person name="Mesa V."/>
            <person name="Sprenger R.R."/>
            <person name="Richter M."/>
            <person name="Diez M.S."/>
            <person name="Solano J."/>
            <person name="Bargiela R."/>
            <person name="Golyshina O.V."/>
            <person name="Manteca A."/>
            <person name="Ramos J.L."/>
            <person name="Gallego J.R."/>
            <person name="Llorente I."/>
            <person name="Martins Dos Santos V.A."/>
            <person name="Jensen O.N."/>
            <person name="Pelaez A.I."/>
            <person name="Sanchez J."/>
            <person name="Ferrer M."/>
        </authorList>
    </citation>
    <scope>NUCLEOTIDE SEQUENCE</scope>
</reference>
<dbReference type="PRINTS" id="PR00413">
    <property type="entry name" value="HADHALOGNASE"/>
</dbReference>
<dbReference type="EMBL" id="AUZY01010904">
    <property type="protein sequence ID" value="EQD36786.1"/>
    <property type="molecule type" value="Genomic_DNA"/>
</dbReference>
<protein>
    <submittedName>
        <fullName evidence="3">HAD family hydrolase</fullName>
    </submittedName>
</protein>
<gene>
    <name evidence="3" type="ORF">B1B_16397</name>
</gene>
<organism evidence="3">
    <name type="scientific">mine drainage metagenome</name>
    <dbReference type="NCBI Taxonomy" id="410659"/>
    <lineage>
        <taxon>unclassified sequences</taxon>
        <taxon>metagenomes</taxon>
        <taxon>ecological metagenomes</taxon>
    </lineage>
</organism>
<dbReference type="InterPro" id="IPR006439">
    <property type="entry name" value="HAD-SF_hydro_IA"/>
</dbReference>
<dbReference type="AlphaFoldDB" id="T0YMV9"/>
<evidence type="ECO:0000313" key="3">
    <source>
        <dbReference type="EMBL" id="EQD36786.1"/>
    </source>
</evidence>
<dbReference type="PANTHER" id="PTHR43316:SF9">
    <property type="entry name" value="ACID DEHALOGENASE, PUTATIVE (AFU_ORTHOLOGUE AFUA_6G14460)-RELATED"/>
    <property type="match status" value="1"/>
</dbReference>
<evidence type="ECO:0000256" key="1">
    <source>
        <dbReference type="ARBA" id="ARBA00022801"/>
    </source>
</evidence>
<name>T0YMV9_9ZZZZ</name>
<proteinExistence type="predicted"/>
<dbReference type="InterPro" id="IPR036412">
    <property type="entry name" value="HAD-like_sf"/>
</dbReference>
<dbReference type="SFLD" id="SFLDG01129">
    <property type="entry name" value="C1.5:_HAD__Beta-PGM__Phosphata"/>
    <property type="match status" value="1"/>
</dbReference>
<keyword evidence="1 3" id="KW-0378">Hydrolase</keyword>
<sequence>MTTPVAHALKPSAQRIEDTLASLGLVRRVVELDASTRTALDAAKAVGCEVSQIAKSLVFRSSDGESAVLVITSGANRVDENWMARFVGHPLLRADPEFVRRKTGFSIGGVPALGHSEPLKTFIDRDLLLHPTIWAAAGHPNAVCRLTPGELLAISPGQVVSVSPDGTTANEGPPSKWVTFDCYGTLIDWATGIRTAFSELLGVPPGSDEVGRLVRSYDSVEQEVEREVFRSYRETLAETTRRLFAGIEHPLDSDRATILAKHLPSWTPFPEVQRTLGELRDRGWRLGVLSNVDPDLLAPSLRRLEVPFDLIVTSEAVQSYKPAPAHWVSFLKQAHVSPRSTVHVGAGFSYDIPPALRLGFRAVWVNRNGQSPPSPTPSAIVPSLSELPSVIDALVR</sequence>
<dbReference type="InterPro" id="IPR007214">
    <property type="entry name" value="YbaK/aa-tRNA-synth-assoc-dom"/>
</dbReference>
<feature type="domain" description="YbaK/aminoacyl-tRNA synthetase-associated" evidence="2">
    <location>
        <begin position="35"/>
        <end position="152"/>
    </location>
</feature>
<comment type="caution">
    <text evidence="3">The sequence shown here is derived from an EMBL/GenBank/DDBJ whole genome shotgun (WGS) entry which is preliminary data.</text>
</comment>
<evidence type="ECO:0000259" key="2">
    <source>
        <dbReference type="Pfam" id="PF04073"/>
    </source>
</evidence>
<accession>T0YMV9</accession>
<dbReference type="InterPro" id="IPR051540">
    <property type="entry name" value="S-2-haloacid_dehalogenase"/>
</dbReference>